<reference evidence="6 7" key="1">
    <citation type="submission" date="2021-01" db="EMBL/GenBank/DDBJ databases">
        <title>Sequencing the genomes of 1000 actinobacteria strains.</title>
        <authorList>
            <person name="Klenk H.-P."/>
        </authorList>
    </citation>
    <scope>NUCLEOTIDE SEQUENCE [LARGE SCALE GENOMIC DNA]</scope>
    <source>
        <strain evidence="6 7">DSM 18662</strain>
    </source>
</reference>
<evidence type="ECO:0000313" key="7">
    <source>
        <dbReference type="Proteomes" id="UP000704762"/>
    </source>
</evidence>
<evidence type="ECO:0000256" key="1">
    <source>
        <dbReference type="ARBA" id="ARBA00001933"/>
    </source>
</evidence>
<comment type="cofactor">
    <cofactor evidence="1">
        <name>pyridoxal 5'-phosphate</name>
        <dbReference type="ChEBI" id="CHEBI:597326"/>
    </cofactor>
</comment>
<keyword evidence="2" id="KW-0032">Aminotransferase</keyword>
<evidence type="ECO:0000256" key="3">
    <source>
        <dbReference type="ARBA" id="ARBA00022679"/>
    </source>
</evidence>
<dbReference type="GO" id="GO:0003677">
    <property type="term" value="F:DNA binding"/>
    <property type="evidence" value="ECO:0007669"/>
    <property type="project" value="UniProtKB-KW"/>
</dbReference>
<keyword evidence="4" id="KW-0663">Pyridoxal phosphate</keyword>
<keyword evidence="6" id="KW-0238">DNA-binding</keyword>
<dbReference type="Gene3D" id="3.90.1150.10">
    <property type="entry name" value="Aspartate Aminotransferase, domain 1"/>
    <property type="match status" value="1"/>
</dbReference>
<dbReference type="EMBL" id="JAFBCF010000001">
    <property type="protein sequence ID" value="MBM7798915.1"/>
    <property type="molecule type" value="Genomic_DNA"/>
</dbReference>
<dbReference type="CDD" id="cd00609">
    <property type="entry name" value="AAT_like"/>
    <property type="match status" value="1"/>
</dbReference>
<evidence type="ECO:0000259" key="5">
    <source>
        <dbReference type="Pfam" id="PF00155"/>
    </source>
</evidence>
<dbReference type="InterPro" id="IPR015422">
    <property type="entry name" value="PyrdxlP-dep_Trfase_small"/>
</dbReference>
<dbReference type="Proteomes" id="UP000704762">
    <property type="component" value="Unassembled WGS sequence"/>
</dbReference>
<accession>A0ABS2RIT2</accession>
<dbReference type="RefSeq" id="WP_425561268.1">
    <property type="nucleotide sequence ID" value="NZ_BAAAQP010000002.1"/>
</dbReference>
<dbReference type="InterPro" id="IPR015424">
    <property type="entry name" value="PyrdxlP-dep_Trfase"/>
</dbReference>
<proteinExistence type="predicted"/>
<dbReference type="InterPro" id="IPR004839">
    <property type="entry name" value="Aminotransferase_I/II_large"/>
</dbReference>
<dbReference type="InterPro" id="IPR015421">
    <property type="entry name" value="PyrdxlP-dep_Trfase_major"/>
</dbReference>
<dbReference type="Pfam" id="PF00155">
    <property type="entry name" value="Aminotran_1_2"/>
    <property type="match status" value="1"/>
</dbReference>
<keyword evidence="7" id="KW-1185">Reference proteome</keyword>
<dbReference type="PANTHER" id="PTHR42790:SF19">
    <property type="entry name" value="KYNURENINE_ALPHA-AMINOADIPATE AMINOTRANSFERASE, MITOCHONDRIAL"/>
    <property type="match status" value="1"/>
</dbReference>
<dbReference type="Gene3D" id="3.40.640.10">
    <property type="entry name" value="Type I PLP-dependent aspartate aminotransferase-like (Major domain)"/>
    <property type="match status" value="1"/>
</dbReference>
<organism evidence="6 7">
    <name type="scientific">Microlunatus panaciterrae</name>
    <dbReference type="NCBI Taxonomy" id="400768"/>
    <lineage>
        <taxon>Bacteria</taxon>
        <taxon>Bacillati</taxon>
        <taxon>Actinomycetota</taxon>
        <taxon>Actinomycetes</taxon>
        <taxon>Propionibacteriales</taxon>
        <taxon>Propionibacteriaceae</taxon>
        <taxon>Microlunatus</taxon>
    </lineage>
</organism>
<feature type="domain" description="Aminotransferase class I/classII large" evidence="5">
    <location>
        <begin position="72"/>
        <end position="397"/>
    </location>
</feature>
<comment type="caution">
    <text evidence="6">The sequence shown here is derived from an EMBL/GenBank/DDBJ whole genome shotgun (WGS) entry which is preliminary data.</text>
</comment>
<gene>
    <name evidence="6" type="ORF">JOE57_001836</name>
</gene>
<evidence type="ECO:0000256" key="2">
    <source>
        <dbReference type="ARBA" id="ARBA00022576"/>
    </source>
</evidence>
<protein>
    <submittedName>
        <fullName evidence="6">DNA-binding transcriptional MocR family regulator</fullName>
    </submittedName>
</protein>
<sequence>MSLPEPVRRDTRLDNYVDRYAARAHGMTASAIRALFAVANRPEVVSLAGGMPNIADLPLDAVGSVVHDLVVDNGRVAMQYGSGQGEPMLREQICDIMRLEGVVAHPDDITVTVGSQQGLDLVTRIFCDPGDVVLCEAPSYVGALGVFSSYQCDVVHVAMDEEGLDPQALTEAIGAVRNAGKRVKFLYTIPNFHNPAGVTQSLERRQQVLAVAKAADLLVIEDNPYGLLGFDGEPIPAIRSLDADTVVYLGSFSKTFAPGFRIGWVLAPHAVREKLVLAQESATLCPPVFSQFAISAYLAKHDWRSQIKIFKEMYRDRRDAMLAGLSDHMPAGTSWTVPEGGFFVWVTLPPGLDSQSMLPRAVTARVAYVPGTAFYADGFGSRHMRLSYCFPTPERIIEGTRRLGEVLEYEMSVNETFGTAIHQGSFKPYEAPGANQT</sequence>
<name>A0ABS2RIT2_9ACTN</name>
<evidence type="ECO:0000256" key="4">
    <source>
        <dbReference type="ARBA" id="ARBA00022898"/>
    </source>
</evidence>
<dbReference type="PANTHER" id="PTHR42790">
    <property type="entry name" value="AMINOTRANSFERASE"/>
    <property type="match status" value="1"/>
</dbReference>
<evidence type="ECO:0000313" key="6">
    <source>
        <dbReference type="EMBL" id="MBM7798915.1"/>
    </source>
</evidence>
<dbReference type="SUPFAM" id="SSF53383">
    <property type="entry name" value="PLP-dependent transferases"/>
    <property type="match status" value="1"/>
</dbReference>
<keyword evidence="3" id="KW-0808">Transferase</keyword>
<dbReference type="InterPro" id="IPR050859">
    <property type="entry name" value="Class-I_PLP-dep_aminotransf"/>
</dbReference>